<protein>
    <recommendedName>
        <fullName evidence="2">CASC1 C-terminal domain-containing protein</fullName>
    </recommendedName>
</protein>
<reference evidence="4" key="1">
    <citation type="submission" date="2014-03" db="EMBL/GenBank/DDBJ databases">
        <authorList>
            <person name="Aksoy S."/>
            <person name="Warren W."/>
            <person name="Wilson R.K."/>
        </authorList>
    </citation>
    <scope>NUCLEOTIDE SEQUENCE [LARGE SCALE GENOMIC DNA]</scope>
    <source>
        <strain evidence="4">IAEA</strain>
    </source>
</reference>
<dbReference type="InterPro" id="IPR022110">
    <property type="entry name" value="CASC1_C"/>
</dbReference>
<dbReference type="AlphaFoldDB" id="A0A1A9WF87"/>
<dbReference type="Pfam" id="PF12366">
    <property type="entry name" value="Casc1_C"/>
    <property type="match status" value="1"/>
</dbReference>
<sequence>MANGRKRKSRGELKKSNSIEHQEMKEYYIISPEEKKGRDLRHSHCIMELQTCAHFINEAVKNVERQKEKQRLLDKWNGYVNCDPIPEPNIPADVHTKMSKLQILEELNLGMNWMLLADERSILSQNIFREFRTRKELLASTENEFATQCVQTIDIYLDLLQRVERFCIDGKQRSKVSKEALDNIELLKEKLQNEIRDLLNRYTYRVLSTGLCYKISLDSLSWEHTLVTNNFEMHIWGLQNVPIRWTHLPEPRMLVDFHQLNVILHVPYSMLRDGLTIQALHTNFDHVSEKVKGIDANNQKPTEILSSCIKELPECLQKELYLQNEIQEEVRKQIVSNYQEYEKKKEEYLIAHSQKTKGNKKEKKVKGIKMRKPQKINDDEYPEIFEIFLEKESRQHKDFIDNIYNAQIRHLTYDEINLKRFTILGGIYEVNFVQSPSLADFTSFNMIWHIDKQNIILDNEAARIHKYSRSTHYSRNQSIVDVRESRVSLLNPNLEALRETIDPENPFFVLIFQLPEHLCYWSEPVVCQYEVIEKIVTIENNSNVFKDAHLVDSLTQEIRANAEQARHYSKDDTCPFQFATADKHEIVEDCYVDDFSLVSHLSTKELRKIERFCIPQMLSSFKFNKEIQEDAQKKRKRRNLNARLLRRSRGYSFNKKLFRIFQYDEAQNNPERLFTIFGKGETLKFLNRLERFSETSSSAPATFYQLFKRLKLIKEMYQSKINKILQLPEFAPKTEVLQKIKKDKKDTRQPLLKSKRSSANLKRLAKQRSRQSISSAHPSLGSFSKYLIHQRESTGKNIENESSEHEMTKTITCAHWTTQHVRSSCFIKEECKMIIETDRLGIFGFAFDRYEHFPFKYWELKPSEGNPKNEVVFTLETQYVRCTLYITSEGICGEMTEPSTNHIKNPKKKYLIIDKPINDYVKFRNLLKERHINIFPDQEAYHYIDNGHYSPKHLATEMHTYCCMALHCTQVAFKRSIYNRIAKRRDIILEYTHLADKTLNNLEIHITPGGATFVQVSEICSEDMTELVLAYNLTWRNVGVYCDLHQTICSVHAGSMESRCRNDKLIYFVKSLLGDVKPLSFS</sequence>
<dbReference type="PANTHER" id="PTHR20929:SF11">
    <property type="entry name" value="DYNEIN AXONEMAL INTERMEDIATE CHAIN 7"/>
    <property type="match status" value="1"/>
</dbReference>
<dbReference type="VEuPathDB" id="VectorBase:GBRI017495"/>
<evidence type="ECO:0000313" key="4">
    <source>
        <dbReference type="Proteomes" id="UP000091820"/>
    </source>
</evidence>
<reference evidence="3" key="2">
    <citation type="submission" date="2020-05" db="UniProtKB">
        <authorList>
            <consortium name="EnsemblMetazoa"/>
        </authorList>
    </citation>
    <scope>IDENTIFICATION</scope>
    <source>
        <strain evidence="3">IAEA</strain>
    </source>
</reference>
<name>A0A1A9WF87_9MUSC</name>
<dbReference type="Proteomes" id="UP000091820">
    <property type="component" value="Unassembled WGS sequence"/>
</dbReference>
<accession>A0A1A9WF87</accession>
<feature type="coiled-coil region" evidence="1">
    <location>
        <begin position="174"/>
        <end position="201"/>
    </location>
</feature>
<evidence type="ECO:0000259" key="2">
    <source>
        <dbReference type="Pfam" id="PF12366"/>
    </source>
</evidence>
<evidence type="ECO:0000256" key="1">
    <source>
        <dbReference type="SAM" id="Coils"/>
    </source>
</evidence>
<keyword evidence="4" id="KW-1185">Reference proteome</keyword>
<evidence type="ECO:0000313" key="3">
    <source>
        <dbReference type="EnsemblMetazoa" id="GBRI017495-PA"/>
    </source>
</evidence>
<dbReference type="GO" id="GO:0048487">
    <property type="term" value="F:beta-tubulin binding"/>
    <property type="evidence" value="ECO:0007669"/>
    <property type="project" value="TreeGrafter"/>
</dbReference>
<feature type="domain" description="CASC1 C-terminal" evidence="2">
    <location>
        <begin position="814"/>
        <end position="1034"/>
    </location>
</feature>
<proteinExistence type="predicted"/>
<dbReference type="GO" id="GO:0008017">
    <property type="term" value="F:microtubule binding"/>
    <property type="evidence" value="ECO:0007669"/>
    <property type="project" value="TreeGrafter"/>
</dbReference>
<dbReference type="PANTHER" id="PTHR20929">
    <property type="entry name" value="LUNG ADENOMA SUSCEPTIBILITY 1-RELATED"/>
    <property type="match status" value="1"/>
</dbReference>
<organism evidence="3 4">
    <name type="scientific">Glossina brevipalpis</name>
    <dbReference type="NCBI Taxonomy" id="37001"/>
    <lineage>
        <taxon>Eukaryota</taxon>
        <taxon>Metazoa</taxon>
        <taxon>Ecdysozoa</taxon>
        <taxon>Arthropoda</taxon>
        <taxon>Hexapoda</taxon>
        <taxon>Insecta</taxon>
        <taxon>Pterygota</taxon>
        <taxon>Neoptera</taxon>
        <taxon>Endopterygota</taxon>
        <taxon>Diptera</taxon>
        <taxon>Brachycera</taxon>
        <taxon>Muscomorpha</taxon>
        <taxon>Hippoboscoidea</taxon>
        <taxon>Glossinidae</taxon>
        <taxon>Glossina</taxon>
    </lineage>
</organism>
<keyword evidence="1" id="KW-0175">Coiled coil</keyword>
<dbReference type="EnsemblMetazoa" id="GBRI017495-RA">
    <property type="protein sequence ID" value="GBRI017495-PA"/>
    <property type="gene ID" value="GBRI017495"/>
</dbReference>
<dbReference type="InterPro" id="IPR023247">
    <property type="entry name" value="IC97/Dnai7-like"/>
</dbReference>